<dbReference type="eggNOG" id="KOG4178">
    <property type="taxonomic scope" value="Eukaryota"/>
</dbReference>
<accession>V4LHJ8</accession>
<gene>
    <name evidence="2" type="ORF">EUTSA_v10013609mg</name>
</gene>
<dbReference type="Gramene" id="ESQ43204">
    <property type="protein sequence ID" value="ESQ43204"/>
    <property type="gene ID" value="EUTSA_v10013609mg"/>
</dbReference>
<dbReference type="InterPro" id="IPR029058">
    <property type="entry name" value="AB_hydrolase_fold"/>
</dbReference>
<evidence type="ECO:0000313" key="2">
    <source>
        <dbReference type="EMBL" id="ESQ43204.1"/>
    </source>
</evidence>
<feature type="domain" description="AB hydrolase-1" evidence="1">
    <location>
        <begin position="75"/>
        <end position="334"/>
    </location>
</feature>
<dbReference type="Pfam" id="PF00561">
    <property type="entry name" value="Abhydrolase_1"/>
    <property type="match status" value="1"/>
</dbReference>
<dbReference type="KEGG" id="eus:EUTSA_v10013609mg"/>
<dbReference type="EMBL" id="KI517464">
    <property type="protein sequence ID" value="ESQ43204.1"/>
    <property type="molecule type" value="Genomic_DNA"/>
</dbReference>
<dbReference type="Proteomes" id="UP000030689">
    <property type="component" value="Unassembled WGS sequence"/>
</dbReference>
<dbReference type="InterPro" id="IPR000073">
    <property type="entry name" value="AB_hydrolase_1"/>
</dbReference>
<dbReference type="STRING" id="72664.V4LHJ8"/>
<keyword evidence="3" id="KW-1185">Reference proteome</keyword>
<name>V4LHJ8_EUTSA</name>
<dbReference type="InterPro" id="IPR050471">
    <property type="entry name" value="AB_hydrolase"/>
</dbReference>
<organism evidence="2 3">
    <name type="scientific">Eutrema salsugineum</name>
    <name type="common">Saltwater cress</name>
    <name type="synonym">Sisymbrium salsugineum</name>
    <dbReference type="NCBI Taxonomy" id="72664"/>
    <lineage>
        <taxon>Eukaryota</taxon>
        <taxon>Viridiplantae</taxon>
        <taxon>Streptophyta</taxon>
        <taxon>Embryophyta</taxon>
        <taxon>Tracheophyta</taxon>
        <taxon>Spermatophyta</taxon>
        <taxon>Magnoliopsida</taxon>
        <taxon>eudicotyledons</taxon>
        <taxon>Gunneridae</taxon>
        <taxon>Pentapetalae</taxon>
        <taxon>rosids</taxon>
        <taxon>malvids</taxon>
        <taxon>Brassicales</taxon>
        <taxon>Brassicaceae</taxon>
        <taxon>Eutremeae</taxon>
        <taxon>Eutrema</taxon>
    </lineage>
</organism>
<dbReference type="Gene3D" id="3.40.50.1820">
    <property type="entry name" value="alpha/beta hydrolase"/>
    <property type="match status" value="1"/>
</dbReference>
<evidence type="ECO:0000313" key="3">
    <source>
        <dbReference type="Proteomes" id="UP000030689"/>
    </source>
</evidence>
<dbReference type="PANTHER" id="PTHR43433">
    <property type="entry name" value="HYDROLASE, ALPHA/BETA FOLD FAMILY PROTEIN"/>
    <property type="match status" value="1"/>
</dbReference>
<reference evidence="2 3" key="1">
    <citation type="journal article" date="2013" name="Front. Plant Sci.">
        <title>The Reference Genome of the Halophytic Plant Eutrema salsugineum.</title>
        <authorList>
            <person name="Yang R."/>
            <person name="Jarvis D.E."/>
            <person name="Chen H."/>
            <person name="Beilstein M.A."/>
            <person name="Grimwood J."/>
            <person name="Jenkins J."/>
            <person name="Shu S."/>
            <person name="Prochnik S."/>
            <person name="Xin M."/>
            <person name="Ma C."/>
            <person name="Schmutz J."/>
            <person name="Wing R.A."/>
            <person name="Mitchell-Olds T."/>
            <person name="Schumaker K.S."/>
            <person name="Wang X."/>
        </authorList>
    </citation>
    <scope>NUCLEOTIDE SEQUENCE [LARGE SCALE GENOMIC DNA]</scope>
</reference>
<protein>
    <recommendedName>
        <fullName evidence="1">AB hydrolase-1 domain-containing protein</fullName>
    </recommendedName>
</protein>
<evidence type="ECO:0000259" key="1">
    <source>
        <dbReference type="Pfam" id="PF00561"/>
    </source>
</evidence>
<dbReference type="InterPro" id="IPR000639">
    <property type="entry name" value="Epox_hydrolase-like"/>
</dbReference>
<dbReference type="OMA" id="ACKMAAM"/>
<dbReference type="GO" id="GO:0003824">
    <property type="term" value="F:catalytic activity"/>
    <property type="evidence" value="ECO:0007669"/>
    <property type="project" value="InterPro"/>
</dbReference>
<dbReference type="PRINTS" id="PR00412">
    <property type="entry name" value="EPOXHYDRLASE"/>
</dbReference>
<dbReference type="AlphaFoldDB" id="V4LHJ8"/>
<sequence>MKKVLFFSSFPLLYFRLLNPISQRNISLRKKKQTMPYCEVVKEHVDAETTLNNAGVKIFYRTYGHGPSKALLIIGLAGTHESWGPQIKGLTGTEKPNEEDEGIVSDDSRIGEGIEVCAFDNRGMGRSSVPTHKSEYTTTIMANDSINLLDHLGWERAHIIGHSMGAMIACKLAAMVPERVLSLALLNVTGGGFECFPKLDRLTLYIAVRFWMAKTPEQRAKVDLDTHYSQDYLEERVGTDRRRDVLYQQYVKGISETGMQSKHGFDGQLNACWLHKLTKPEIERIRSAGFLVSVIHGRHDVIAQICYARRLAQKLFPVARMVDLHGGHLVSHERTEEVNKALIELIKASEMKKTPTDWTNLTIENPGYFKRRIAFIRSSSEGKNAASPSYFLLEKFHRCLLFLFGLLVLAFEYARKAFRVVKPVKVGPSLT</sequence>
<dbReference type="PANTHER" id="PTHR43433:SF5">
    <property type="entry name" value="AB HYDROLASE-1 DOMAIN-CONTAINING PROTEIN"/>
    <property type="match status" value="1"/>
</dbReference>
<dbReference type="SUPFAM" id="SSF53474">
    <property type="entry name" value="alpha/beta-Hydrolases"/>
    <property type="match status" value="1"/>
</dbReference>
<proteinExistence type="predicted"/>